<gene>
    <name evidence="2" type="ORF">GCM10020369_45200</name>
</gene>
<dbReference type="PANTHER" id="PTHR23131:SF4">
    <property type="entry name" value="METALLO-BETA-LACTAMASE SUPERFAMILY POTEIN"/>
    <property type="match status" value="1"/>
</dbReference>
<reference evidence="3" key="1">
    <citation type="journal article" date="2019" name="Int. J. Syst. Evol. Microbiol.">
        <title>The Global Catalogue of Microorganisms (GCM) 10K type strain sequencing project: providing services to taxonomists for standard genome sequencing and annotation.</title>
        <authorList>
            <consortium name="The Broad Institute Genomics Platform"/>
            <consortium name="The Broad Institute Genome Sequencing Center for Infectious Disease"/>
            <person name="Wu L."/>
            <person name="Ma J."/>
        </authorList>
    </citation>
    <scope>NUCLEOTIDE SEQUENCE [LARGE SCALE GENOMIC DNA]</scope>
    <source>
        <strain evidence="3">JCM 9458</strain>
    </source>
</reference>
<evidence type="ECO:0000313" key="2">
    <source>
        <dbReference type="EMBL" id="GAA3390607.1"/>
    </source>
</evidence>
<evidence type="ECO:0000313" key="3">
    <source>
        <dbReference type="Proteomes" id="UP001501676"/>
    </source>
</evidence>
<dbReference type="SMART" id="SM00849">
    <property type="entry name" value="Lactamase_B"/>
    <property type="match status" value="1"/>
</dbReference>
<dbReference type="Gene3D" id="1.10.10.10">
    <property type="entry name" value="Winged helix-like DNA-binding domain superfamily/Winged helix DNA-binding domain"/>
    <property type="match status" value="1"/>
</dbReference>
<accession>A0ABP6T1B0</accession>
<dbReference type="EMBL" id="BAAAYN010000029">
    <property type="protein sequence ID" value="GAA3390607.1"/>
    <property type="molecule type" value="Genomic_DNA"/>
</dbReference>
<dbReference type="Proteomes" id="UP001501676">
    <property type="component" value="Unassembled WGS sequence"/>
</dbReference>
<dbReference type="InterPro" id="IPR036388">
    <property type="entry name" value="WH-like_DNA-bd_sf"/>
</dbReference>
<dbReference type="InterPro" id="IPR001279">
    <property type="entry name" value="Metallo-B-lactamas"/>
</dbReference>
<protein>
    <submittedName>
        <fullName evidence="2">MBL fold metallo-hydrolase</fullName>
    </submittedName>
</protein>
<dbReference type="SUPFAM" id="SSF56281">
    <property type="entry name" value="Metallo-hydrolase/oxidoreductase"/>
    <property type="match status" value="1"/>
</dbReference>
<dbReference type="RefSeq" id="WP_345730171.1">
    <property type="nucleotide sequence ID" value="NZ_BAAAYN010000029.1"/>
</dbReference>
<sequence length="359" mass="38617">MTATGSDGIVVLGTEQQAAWGRRELPPVEKLPGAIWSVPVPIPDNPLRYTLSYLLPGDSGVVVVDPGWNDEETWSALLAGLEVAGFGLGDIVGLVATHVHPDHHGLSLRLREVTGAWVAMHPAEADNMPQRMGATSPEVRRKGMTQILRLSGASDEDIDELLSRGNPRSEPDFRMAEPDVFLSDGDLVPLPGRRIRTVWTPGHTPGHICLADEEAKVLLTGDHVLPRISPNIGLNPSAEGAPLADFLASLQKVADYDDHDALPAHEYRFRGLGVRAAELIAHHEERCRELVAVVGALGEPTMWQVASALTWSRPWAEIGRMRFAALGETAAHVQHLVGRGELSWAAGPPGGAPRVRVAG</sequence>
<proteinExistence type="predicted"/>
<evidence type="ECO:0000259" key="1">
    <source>
        <dbReference type="SMART" id="SM00849"/>
    </source>
</evidence>
<dbReference type="InterPro" id="IPR050662">
    <property type="entry name" value="Sec-metab_biosynth-thioest"/>
</dbReference>
<feature type="domain" description="Metallo-beta-lactamase" evidence="1">
    <location>
        <begin position="49"/>
        <end position="265"/>
    </location>
</feature>
<comment type="caution">
    <text evidence="2">The sequence shown here is derived from an EMBL/GenBank/DDBJ whole genome shotgun (WGS) entry which is preliminary data.</text>
</comment>
<dbReference type="InterPro" id="IPR036866">
    <property type="entry name" value="RibonucZ/Hydroxyglut_hydro"/>
</dbReference>
<dbReference type="PANTHER" id="PTHR23131">
    <property type="entry name" value="ENDORIBONUCLEASE LACTB2"/>
    <property type="match status" value="1"/>
</dbReference>
<dbReference type="Gene3D" id="3.60.15.10">
    <property type="entry name" value="Ribonuclease Z/Hydroxyacylglutathione hydrolase-like"/>
    <property type="match status" value="1"/>
</dbReference>
<dbReference type="Pfam" id="PF00753">
    <property type="entry name" value="Lactamase_B"/>
    <property type="match status" value="1"/>
</dbReference>
<keyword evidence="3" id="KW-1185">Reference proteome</keyword>
<organism evidence="2 3">
    <name type="scientific">Cryptosporangium minutisporangium</name>
    <dbReference type="NCBI Taxonomy" id="113569"/>
    <lineage>
        <taxon>Bacteria</taxon>
        <taxon>Bacillati</taxon>
        <taxon>Actinomycetota</taxon>
        <taxon>Actinomycetes</taxon>
        <taxon>Cryptosporangiales</taxon>
        <taxon>Cryptosporangiaceae</taxon>
        <taxon>Cryptosporangium</taxon>
    </lineage>
</organism>
<name>A0ABP6T1B0_9ACTN</name>